<sequence length="347" mass="39931">MFSRCAVHRVSCAARAAVKTKRSLATEATPVYVSPSTGSNPAYDEALKVIAQDKEYRYSMLKKVEKELARVKKANNSATQSQQLSRLQQLATDLKVKAELNEPEVQWRFQSGFRDMNQPVYRYMVQREFQKHQKSKLLERLLQMRICPDILEQFDPAAQVVINYGNHSVQEAGIFLQPGDTIEAPSVSFINFHEETKLYTILMVDPDVPDQERQSYQQQCLWLATNVPLSTTQPIANGGDTVVPYTPPHPQKGTKYHRYTTVILEQPNGKIELSPSLESKRFDTRQLIQQHQLVPRGISFFREIWDEDVSRIYSDILKEREPVYGKPPKAKRDPTDTSRKTQKYLLL</sequence>
<gene>
    <name evidence="2" type="ORF">INT43_003187</name>
</gene>
<evidence type="ECO:0000313" key="3">
    <source>
        <dbReference type="Proteomes" id="UP000654370"/>
    </source>
</evidence>
<dbReference type="CDD" id="cd00866">
    <property type="entry name" value="PEBP_euk"/>
    <property type="match status" value="1"/>
</dbReference>
<dbReference type="Gene3D" id="1.20.58.1180">
    <property type="match status" value="1"/>
</dbReference>
<dbReference type="SUPFAM" id="SSF49777">
    <property type="entry name" value="PEBP-like"/>
    <property type="match status" value="1"/>
</dbReference>
<organism evidence="2 3">
    <name type="scientific">Mortierella isabellina</name>
    <name type="common">Filamentous fungus</name>
    <name type="synonym">Umbelopsis isabellina</name>
    <dbReference type="NCBI Taxonomy" id="91625"/>
    <lineage>
        <taxon>Eukaryota</taxon>
        <taxon>Fungi</taxon>
        <taxon>Fungi incertae sedis</taxon>
        <taxon>Mucoromycota</taxon>
        <taxon>Mucoromycotina</taxon>
        <taxon>Umbelopsidomycetes</taxon>
        <taxon>Umbelopsidales</taxon>
        <taxon>Umbelopsidaceae</taxon>
        <taxon>Umbelopsis</taxon>
    </lineage>
</organism>
<dbReference type="EMBL" id="JAEPQZ010000008">
    <property type="protein sequence ID" value="KAG2177940.1"/>
    <property type="molecule type" value="Genomic_DNA"/>
</dbReference>
<dbReference type="OrthoDB" id="2153661at2759"/>
<protein>
    <submittedName>
        <fullName evidence="2">Uncharacterized protein</fullName>
    </submittedName>
</protein>
<dbReference type="Proteomes" id="UP000654370">
    <property type="component" value="Unassembled WGS sequence"/>
</dbReference>
<dbReference type="PANTHER" id="PTHR11362:SF82">
    <property type="entry name" value="PHOSPHATIDYLETHANOLAMINE-BINDING PROTEIN 4"/>
    <property type="match status" value="1"/>
</dbReference>
<evidence type="ECO:0000256" key="1">
    <source>
        <dbReference type="SAM" id="MobiDB-lite"/>
    </source>
</evidence>
<dbReference type="InterPro" id="IPR036610">
    <property type="entry name" value="PEBP-like_sf"/>
</dbReference>
<reference evidence="2" key="1">
    <citation type="submission" date="2020-12" db="EMBL/GenBank/DDBJ databases">
        <title>Metabolic potential, ecology and presence of endohyphal bacteria is reflected in genomic diversity of Mucoromycotina.</title>
        <authorList>
            <person name="Muszewska A."/>
            <person name="Okrasinska A."/>
            <person name="Steczkiewicz K."/>
            <person name="Drgas O."/>
            <person name="Orlowska M."/>
            <person name="Perlinska-Lenart U."/>
            <person name="Aleksandrzak-Piekarczyk T."/>
            <person name="Szatraj K."/>
            <person name="Zielenkiewicz U."/>
            <person name="Pilsyk S."/>
            <person name="Malc E."/>
            <person name="Mieczkowski P."/>
            <person name="Kruszewska J.S."/>
            <person name="Biernat P."/>
            <person name="Pawlowska J."/>
        </authorList>
    </citation>
    <scope>NUCLEOTIDE SEQUENCE</scope>
    <source>
        <strain evidence="2">WA0000067209</strain>
    </source>
</reference>
<keyword evidence="3" id="KW-1185">Reference proteome</keyword>
<evidence type="ECO:0000313" key="2">
    <source>
        <dbReference type="EMBL" id="KAG2177940.1"/>
    </source>
</evidence>
<name>A0A8H7PQ97_MORIS</name>
<dbReference type="InterPro" id="IPR008914">
    <property type="entry name" value="PEBP"/>
</dbReference>
<proteinExistence type="predicted"/>
<comment type="caution">
    <text evidence="2">The sequence shown here is derived from an EMBL/GenBank/DDBJ whole genome shotgun (WGS) entry which is preliminary data.</text>
</comment>
<dbReference type="InterPro" id="IPR035810">
    <property type="entry name" value="PEBP_euk"/>
</dbReference>
<dbReference type="PANTHER" id="PTHR11362">
    <property type="entry name" value="PHOSPHATIDYLETHANOLAMINE-BINDING PROTEIN"/>
    <property type="match status" value="1"/>
</dbReference>
<dbReference type="Pfam" id="PF01161">
    <property type="entry name" value="PBP"/>
    <property type="match status" value="1"/>
</dbReference>
<accession>A0A8H7PQ97</accession>
<dbReference type="Gene3D" id="3.90.280.10">
    <property type="entry name" value="PEBP-like"/>
    <property type="match status" value="1"/>
</dbReference>
<feature type="region of interest" description="Disordered" evidence="1">
    <location>
        <begin position="323"/>
        <end position="347"/>
    </location>
</feature>
<feature type="compositionally biased region" description="Basic and acidic residues" evidence="1">
    <location>
        <begin position="330"/>
        <end position="339"/>
    </location>
</feature>
<dbReference type="AlphaFoldDB" id="A0A8H7PQ97"/>